<comment type="caution">
    <text evidence="1">The sequence shown here is derived from an EMBL/GenBank/DDBJ whole genome shotgun (WGS) entry which is preliminary data.</text>
</comment>
<reference evidence="1 2" key="1">
    <citation type="submission" date="2018-03" db="EMBL/GenBank/DDBJ databases">
        <title>Genomic Encyclopedia of Archaeal and Bacterial Type Strains, Phase II (KMG-II): from individual species to whole genera.</title>
        <authorList>
            <person name="Goeker M."/>
        </authorList>
    </citation>
    <scope>NUCLEOTIDE SEQUENCE [LARGE SCALE GENOMIC DNA]</scope>
    <source>
        <strain evidence="1 2">ATCC BAA-1496</strain>
    </source>
</reference>
<proteinExistence type="predicted"/>
<evidence type="ECO:0000313" key="1">
    <source>
        <dbReference type="EMBL" id="PRY61329.1"/>
    </source>
</evidence>
<gene>
    <name evidence="1" type="ORF">BCF74_10677</name>
</gene>
<dbReference type="Proteomes" id="UP000237822">
    <property type="component" value="Unassembled WGS sequence"/>
</dbReference>
<dbReference type="EMBL" id="PVTI01000006">
    <property type="protein sequence ID" value="PRY61329.1"/>
    <property type="molecule type" value="Genomic_DNA"/>
</dbReference>
<dbReference type="RefSeq" id="WP_106296933.1">
    <property type="nucleotide sequence ID" value="NZ_PVTI01000006.1"/>
</dbReference>
<sequence length="306" mass="34164">MPAVPATRPAAVLGRDEWTARAQAHAARVDAATAGHLARRGRGVPHPVEDFLFRYYSATPAQLRRWHPGAGVRLEGAAADERAEWRHYRVVGDDVELDVESFMAARGSAVDFVYRLLASTLSRPARLGCFGLHEWAMVYRAGEGDIRHEQVPLRLSQAETDAVVERHQIACSHFDAFRFFTRDAVSRNAIQPSRETQVDLEQPGCLHAGMDTYKWATKLSPLVPSDLTMDCFDLAMEIRLLDMQASPYDLSAYDIAPVTIETQAGKAAYVERQRDFADRSNALRRRLIDVFAGVNVSQDALGRDRT</sequence>
<accession>A0A2T0UTR9</accession>
<evidence type="ECO:0000313" key="2">
    <source>
        <dbReference type="Proteomes" id="UP000237822"/>
    </source>
</evidence>
<protein>
    <recommendedName>
        <fullName evidence="3">3-methyladenine DNA glycosylase</fullName>
    </recommendedName>
</protein>
<dbReference type="OrthoDB" id="9790578at2"/>
<organism evidence="1 2">
    <name type="scientific">Knoellia remsis</name>
    <dbReference type="NCBI Taxonomy" id="407159"/>
    <lineage>
        <taxon>Bacteria</taxon>
        <taxon>Bacillati</taxon>
        <taxon>Actinomycetota</taxon>
        <taxon>Actinomycetes</taxon>
        <taxon>Micrococcales</taxon>
        <taxon>Intrasporangiaceae</taxon>
        <taxon>Knoellia</taxon>
    </lineage>
</organism>
<keyword evidence="2" id="KW-1185">Reference proteome</keyword>
<name>A0A2T0UTR9_9MICO</name>
<dbReference type="AlphaFoldDB" id="A0A2T0UTR9"/>
<evidence type="ECO:0008006" key="3">
    <source>
        <dbReference type="Google" id="ProtNLM"/>
    </source>
</evidence>